<dbReference type="SUPFAM" id="SSF63829">
    <property type="entry name" value="Calcium-dependent phosphotriesterase"/>
    <property type="match status" value="1"/>
</dbReference>
<feature type="region of interest" description="Disordered" evidence="1">
    <location>
        <begin position="27"/>
        <end position="46"/>
    </location>
</feature>
<dbReference type="OrthoDB" id="60524at2"/>
<keyword evidence="4" id="KW-1185">Reference proteome</keyword>
<comment type="caution">
    <text evidence="3">The sequence shown here is derived from an EMBL/GenBank/DDBJ whole genome shotgun (WGS) entry which is preliminary data.</text>
</comment>
<dbReference type="AlphaFoldDB" id="A0A225C6S1"/>
<feature type="region of interest" description="Disordered" evidence="1">
    <location>
        <begin position="262"/>
        <end position="285"/>
    </location>
</feature>
<evidence type="ECO:0000256" key="1">
    <source>
        <dbReference type="SAM" id="MobiDB-lite"/>
    </source>
</evidence>
<gene>
    <name evidence="3" type="ORF">B5P24_04175</name>
</gene>
<evidence type="ECO:0000313" key="3">
    <source>
        <dbReference type="EMBL" id="OQJ62259.1"/>
    </source>
</evidence>
<name>A0A225C6S1_9MICO</name>
<feature type="chain" id="PRO_5012781893" evidence="2">
    <location>
        <begin position="27"/>
        <end position="416"/>
    </location>
</feature>
<dbReference type="PROSITE" id="PS51257">
    <property type="entry name" value="PROKAR_LIPOPROTEIN"/>
    <property type="match status" value="1"/>
</dbReference>
<dbReference type="RefSeq" id="WP_094126645.1">
    <property type="nucleotide sequence ID" value="NZ_CP040788.1"/>
</dbReference>
<reference evidence="3" key="1">
    <citation type="submission" date="2017-08" db="EMBL/GenBank/DDBJ databases">
        <title>Genomes of multiple Clavibacter strains from different subspecies.</title>
        <authorList>
            <person name="Yuan X.-K."/>
            <person name="Li X.-S."/>
            <person name="Nie J."/>
            <person name="De Boer S.H."/>
        </authorList>
    </citation>
    <scope>NUCLEOTIDE SEQUENCE [LARGE SCALE GENOMIC DNA]</scope>
    <source>
        <strain evidence="3">ATCC 33566</strain>
    </source>
</reference>
<evidence type="ECO:0000313" key="4">
    <source>
        <dbReference type="Proteomes" id="UP000215316"/>
    </source>
</evidence>
<protein>
    <submittedName>
        <fullName evidence="3">ABC transporter</fullName>
    </submittedName>
</protein>
<sequence length="416" mass="42658">MRPRTTAPALLAGLALALTACSTAPAAAPTVDPTADDRGDGHGAVSGAAELSEPRLGLTSIDPAGAVTHLDLLDGSVAELGRIGAPTAVDTDGRYLFAQTDQGVEIVDSGVWTWDHVDHFHYYRADPRLVGTVPGAGTATIATTNLSTTGGTGLFFPASGEAVLLDTEALSEGEVDELFRLDREPGPGMVVPVGSLALVTEGQGADARVAGHTADGERTGLVEACPDPAGTITTRVGAVIGCSDGALLASVDGEELTVERIPYPDGTGAPDATTAPAATSFDNREGRPTVAALAGDQGIWLLDTRERSWRLLPAPAPLVHVTAVDDADDHLLALTTDGRMLVMSAADGAVIADTGPLVADSLAAGRIPTLVADQQRAYLAGPVERRLHEIDFADGGRVSRTFDTPAEPAFTAETGR</sequence>
<feature type="compositionally biased region" description="Low complexity" evidence="1">
    <location>
        <begin position="264"/>
        <end position="279"/>
    </location>
</feature>
<evidence type="ECO:0000256" key="2">
    <source>
        <dbReference type="SAM" id="SignalP"/>
    </source>
</evidence>
<organism evidence="3 4">
    <name type="scientific">Clavibacter tessellarius</name>
    <dbReference type="NCBI Taxonomy" id="31965"/>
    <lineage>
        <taxon>Bacteria</taxon>
        <taxon>Bacillati</taxon>
        <taxon>Actinomycetota</taxon>
        <taxon>Actinomycetes</taxon>
        <taxon>Micrococcales</taxon>
        <taxon>Microbacteriaceae</taxon>
        <taxon>Clavibacter</taxon>
    </lineage>
</organism>
<dbReference type="EMBL" id="MZMQ01000001">
    <property type="protein sequence ID" value="OQJ62259.1"/>
    <property type="molecule type" value="Genomic_DNA"/>
</dbReference>
<proteinExistence type="predicted"/>
<keyword evidence="2" id="KW-0732">Signal</keyword>
<accession>A0A225C6S1</accession>
<feature type="signal peptide" evidence="2">
    <location>
        <begin position="1"/>
        <end position="26"/>
    </location>
</feature>
<dbReference type="Proteomes" id="UP000215316">
    <property type="component" value="Unassembled WGS sequence"/>
</dbReference>